<dbReference type="AlphaFoldDB" id="A0A7C9FP86"/>
<keyword evidence="1" id="KW-0812">Transmembrane</keyword>
<evidence type="ECO:0000256" key="1">
    <source>
        <dbReference type="SAM" id="Phobius"/>
    </source>
</evidence>
<dbReference type="RefSeq" id="WP_152760088.1">
    <property type="nucleotide sequence ID" value="NZ_WHLY01000002.1"/>
</dbReference>
<gene>
    <name evidence="2" type="ORF">GBK04_12335</name>
</gene>
<feature type="transmembrane region" description="Helical" evidence="1">
    <location>
        <begin position="112"/>
        <end position="129"/>
    </location>
</feature>
<organism evidence="2 3">
    <name type="scientific">Salmonirosea aquatica</name>
    <dbReference type="NCBI Taxonomy" id="2654236"/>
    <lineage>
        <taxon>Bacteria</taxon>
        <taxon>Pseudomonadati</taxon>
        <taxon>Bacteroidota</taxon>
        <taxon>Cytophagia</taxon>
        <taxon>Cytophagales</taxon>
        <taxon>Spirosomataceae</taxon>
        <taxon>Salmonirosea</taxon>
    </lineage>
</organism>
<comment type="caution">
    <text evidence="2">The sequence shown here is derived from an EMBL/GenBank/DDBJ whole genome shotgun (WGS) entry which is preliminary data.</text>
</comment>
<proteinExistence type="predicted"/>
<accession>A0A7C9FP86</accession>
<evidence type="ECO:0000313" key="2">
    <source>
        <dbReference type="EMBL" id="MPR34131.1"/>
    </source>
</evidence>
<protein>
    <submittedName>
        <fullName evidence="2">Uncharacterized protein</fullName>
    </submittedName>
</protein>
<evidence type="ECO:0000313" key="3">
    <source>
        <dbReference type="Proteomes" id="UP000479293"/>
    </source>
</evidence>
<feature type="transmembrane region" description="Helical" evidence="1">
    <location>
        <begin position="141"/>
        <end position="158"/>
    </location>
</feature>
<sequence length="169" mass="19525">MKHYDFEYTKMFTKKKGTAELDDTYLLLHLDGEEKHFQFGEVVSYQVEYYNGVTLRLKMADKSRFKLIANANFCNAEPFGNFCESFEGTLARYAREHQGTLVRKPSIFEQKWVLWFLIAGTLAIAWIIVRSLSAGQGVSNALVPMGLFAMLWAAWFNTQKKRKEALSEE</sequence>
<keyword evidence="1" id="KW-1133">Transmembrane helix</keyword>
<keyword evidence="1" id="KW-0472">Membrane</keyword>
<dbReference type="Proteomes" id="UP000479293">
    <property type="component" value="Unassembled WGS sequence"/>
</dbReference>
<dbReference type="EMBL" id="WHLY01000002">
    <property type="protein sequence ID" value="MPR34131.1"/>
    <property type="molecule type" value="Genomic_DNA"/>
</dbReference>
<name>A0A7C9FP86_9BACT</name>
<reference evidence="2 3" key="1">
    <citation type="submission" date="2019-10" db="EMBL/GenBank/DDBJ databases">
        <title>Draft Genome Sequence of Cytophagaceae sp. SJW1-29.</title>
        <authorList>
            <person name="Choi A."/>
        </authorList>
    </citation>
    <scope>NUCLEOTIDE SEQUENCE [LARGE SCALE GENOMIC DNA]</scope>
    <source>
        <strain evidence="2 3">SJW1-29</strain>
    </source>
</reference>
<keyword evidence="3" id="KW-1185">Reference proteome</keyword>